<dbReference type="NCBIfam" id="TIGR02113">
    <property type="entry name" value="coaC_strep"/>
    <property type="match status" value="1"/>
</dbReference>
<dbReference type="EMBL" id="JAENBP010000002">
    <property type="protein sequence ID" value="MBJ8349445.1"/>
    <property type="molecule type" value="Genomic_DNA"/>
</dbReference>
<keyword evidence="4" id="KW-1185">Reference proteome</keyword>
<evidence type="ECO:0000256" key="1">
    <source>
        <dbReference type="NCBIfam" id="TIGR02113"/>
    </source>
</evidence>
<evidence type="ECO:0000313" key="4">
    <source>
        <dbReference type="Proteomes" id="UP000644875"/>
    </source>
</evidence>
<dbReference type="GO" id="GO:0004633">
    <property type="term" value="F:phosphopantothenoylcysteine decarboxylase activity"/>
    <property type="evidence" value="ECO:0007669"/>
    <property type="project" value="UniProtKB-UniRule"/>
</dbReference>
<accession>A0A934P9T2</accession>
<dbReference type="InterPro" id="IPR011847">
    <property type="entry name" value="CoaC_strep"/>
</dbReference>
<dbReference type="RefSeq" id="WP_199567372.1">
    <property type="nucleotide sequence ID" value="NZ_JAENBP010000002.1"/>
</dbReference>
<dbReference type="GO" id="GO:0010181">
    <property type="term" value="F:FMN binding"/>
    <property type="evidence" value="ECO:0007669"/>
    <property type="project" value="TreeGrafter"/>
</dbReference>
<keyword evidence="3" id="KW-0456">Lyase</keyword>
<reference evidence="3 4" key="1">
    <citation type="journal article" date="2021" name="Int. J. Syst. Evol. Microbiol.">
        <title>Streptococcus vicugnae sp. nov., isolated from faeces of alpacas (Vicugna pacos) and cattle (Bos taurus), Streptococcus zalophi sp. nov., and Streptococcus pacificus sp. nov., isolated from respiratory tract of California sea lions (Zalophus californianus).</title>
        <authorList>
            <person name="Volokhov D.V."/>
            <person name="Zagorodnyaya T.A."/>
            <person name="Shen Z."/>
            <person name="Blom J."/>
            <person name="Furtak V.A."/>
            <person name="Eisenberg T."/>
            <person name="Fan P."/>
            <person name="Jeong K.C."/>
            <person name="Gao Y."/>
            <person name="Zhang S."/>
            <person name="Amselle M."/>
        </authorList>
    </citation>
    <scope>NUCLEOTIDE SEQUENCE [LARGE SCALE GENOMIC DNA]</scope>
    <source>
        <strain evidence="4">CSL7508-lung</strain>
    </source>
</reference>
<dbReference type="PANTHER" id="PTHR14359:SF6">
    <property type="entry name" value="PHOSPHOPANTOTHENOYLCYSTEINE DECARBOXYLASE"/>
    <property type="match status" value="1"/>
</dbReference>
<dbReference type="InterPro" id="IPR003382">
    <property type="entry name" value="Flavoprotein"/>
</dbReference>
<protein>
    <recommendedName>
        <fullName evidence="1">Phosphopantothenoylcysteine decarboxylase</fullName>
        <ecNumber evidence="1">4.1.1.36</ecNumber>
    </recommendedName>
</protein>
<dbReference type="GO" id="GO:0071513">
    <property type="term" value="C:phosphopantothenoylcysteine decarboxylase complex"/>
    <property type="evidence" value="ECO:0007669"/>
    <property type="project" value="TreeGrafter"/>
</dbReference>
<dbReference type="Pfam" id="PF02441">
    <property type="entry name" value="Flavoprotein"/>
    <property type="match status" value="1"/>
</dbReference>
<dbReference type="SUPFAM" id="SSF52507">
    <property type="entry name" value="Homo-oligomeric flavin-containing Cys decarboxylases, HFCD"/>
    <property type="match status" value="1"/>
</dbReference>
<organism evidence="3 4">
    <name type="scientific">Streptococcus zalophi</name>
    <dbReference type="NCBI Taxonomy" id="640031"/>
    <lineage>
        <taxon>Bacteria</taxon>
        <taxon>Bacillati</taxon>
        <taxon>Bacillota</taxon>
        <taxon>Bacilli</taxon>
        <taxon>Lactobacillales</taxon>
        <taxon>Streptococcaceae</taxon>
        <taxon>Streptococcus</taxon>
    </lineage>
</organism>
<name>A0A934P9T2_9STRE</name>
<feature type="domain" description="Flavoprotein" evidence="2">
    <location>
        <begin position="8"/>
        <end position="181"/>
    </location>
</feature>
<comment type="caution">
    <text evidence="3">The sequence shown here is derived from an EMBL/GenBank/DDBJ whole genome shotgun (WGS) entry which is preliminary data.</text>
</comment>
<dbReference type="InterPro" id="IPR036551">
    <property type="entry name" value="Flavin_trans-like"/>
</dbReference>
<dbReference type="Gene3D" id="3.40.50.1950">
    <property type="entry name" value="Flavin prenyltransferase-like"/>
    <property type="match status" value="1"/>
</dbReference>
<dbReference type="PANTHER" id="PTHR14359">
    <property type="entry name" value="HOMO-OLIGOMERIC FLAVIN CONTAINING CYS DECARBOXYLASE FAMILY"/>
    <property type="match status" value="1"/>
</dbReference>
<dbReference type="Proteomes" id="UP000644875">
    <property type="component" value="Unassembled WGS sequence"/>
</dbReference>
<proteinExistence type="predicted"/>
<sequence>MPKGLYPTITLAVTGSISAYKAADLISTLKKRGYNIQVLMTEKATHFITPLTLQVLSGNPVHLDIMAEDDPRFVNHIQLGKQTDLLLVAPASANTIAKLANGLADNIVTGTILALPLNVPRLFAPAMNTKMYEHPVTQKNLKTLKEFGFQEIPPKSSLLACGDVGKGALADIDTIITKVEEYFNEK</sequence>
<dbReference type="AlphaFoldDB" id="A0A934P9T2"/>
<dbReference type="EC" id="4.1.1.36" evidence="1"/>
<evidence type="ECO:0000313" key="3">
    <source>
        <dbReference type="EMBL" id="MBJ8349445.1"/>
    </source>
</evidence>
<evidence type="ECO:0000259" key="2">
    <source>
        <dbReference type="Pfam" id="PF02441"/>
    </source>
</evidence>
<gene>
    <name evidence="3" type="primary">coaC</name>
    <name evidence="3" type="ORF">JHK64_02200</name>
</gene>
<dbReference type="GO" id="GO:0015937">
    <property type="term" value="P:coenzyme A biosynthetic process"/>
    <property type="evidence" value="ECO:0007669"/>
    <property type="project" value="UniProtKB-UniRule"/>
</dbReference>